<dbReference type="GO" id="GO:0060090">
    <property type="term" value="F:molecular adaptor activity"/>
    <property type="evidence" value="ECO:0007669"/>
    <property type="project" value="TreeGrafter"/>
</dbReference>
<dbReference type="GO" id="GO:0000422">
    <property type="term" value="P:autophagy of mitochondrion"/>
    <property type="evidence" value="ECO:0007669"/>
    <property type="project" value="TreeGrafter"/>
</dbReference>
<evidence type="ECO:0000313" key="10">
    <source>
        <dbReference type="EMBL" id="KAJ6446728.1"/>
    </source>
</evidence>
<keyword evidence="10" id="KW-0808">Transferase</keyword>
<name>A0AB34G4U3_9HYPO</name>
<evidence type="ECO:0000256" key="4">
    <source>
        <dbReference type="ARBA" id="ARBA00023006"/>
    </source>
</evidence>
<feature type="region of interest" description="Disordered" evidence="8">
    <location>
        <begin position="482"/>
        <end position="505"/>
    </location>
</feature>
<feature type="coiled-coil region" evidence="7">
    <location>
        <begin position="317"/>
        <end position="351"/>
    </location>
</feature>
<evidence type="ECO:0000256" key="1">
    <source>
        <dbReference type="ARBA" id="ARBA00006259"/>
    </source>
</evidence>
<keyword evidence="3 6" id="KW-0963">Cytoplasm</keyword>
<organism evidence="10 11">
    <name type="scientific">Purpureocillium lavendulum</name>
    <dbReference type="NCBI Taxonomy" id="1247861"/>
    <lineage>
        <taxon>Eukaryota</taxon>
        <taxon>Fungi</taxon>
        <taxon>Dikarya</taxon>
        <taxon>Ascomycota</taxon>
        <taxon>Pezizomycotina</taxon>
        <taxon>Sordariomycetes</taxon>
        <taxon>Hypocreomycetidae</taxon>
        <taxon>Hypocreales</taxon>
        <taxon>Ophiocordycipitaceae</taxon>
        <taxon>Purpureocillium</taxon>
    </lineage>
</organism>
<dbReference type="GO" id="GO:0034727">
    <property type="term" value="P:piecemeal microautophagy of the nucleus"/>
    <property type="evidence" value="ECO:0007669"/>
    <property type="project" value="TreeGrafter"/>
</dbReference>
<evidence type="ECO:0000256" key="6">
    <source>
        <dbReference type="RuleBase" id="RU368080"/>
    </source>
</evidence>
<dbReference type="GO" id="GO:0016301">
    <property type="term" value="F:kinase activity"/>
    <property type="evidence" value="ECO:0007669"/>
    <property type="project" value="UniProtKB-KW"/>
</dbReference>
<keyword evidence="4 6" id="KW-0072">Autophagy</keyword>
<dbReference type="GO" id="GO:0034045">
    <property type="term" value="C:phagophore assembly site membrane"/>
    <property type="evidence" value="ECO:0007669"/>
    <property type="project" value="UniProtKB-SubCell"/>
</dbReference>
<keyword evidence="10" id="KW-0418">Kinase</keyword>
<dbReference type="InterPro" id="IPR007240">
    <property type="entry name" value="Atg17"/>
</dbReference>
<comment type="caution">
    <text evidence="10">The sequence shown here is derived from an EMBL/GenBank/DDBJ whole genome shotgun (WGS) entry which is preliminary data.</text>
</comment>
<gene>
    <name evidence="10" type="primary">ATG17</name>
    <name evidence="10" type="ORF">O9K51_01501</name>
</gene>
<dbReference type="Proteomes" id="UP001163105">
    <property type="component" value="Unassembled WGS sequence"/>
</dbReference>
<comment type="subcellular location">
    <subcellularLocation>
        <location evidence="6">Cytoplasm</location>
    </subcellularLocation>
    <subcellularLocation>
        <location evidence="6">Preautophagosomal structure membrane</location>
        <topology evidence="6">Peripheral membrane protein</topology>
    </subcellularLocation>
</comment>
<feature type="compositionally biased region" description="Polar residues" evidence="8">
    <location>
        <begin position="495"/>
        <end position="505"/>
    </location>
</feature>
<proteinExistence type="inferred from homology"/>
<dbReference type="PANTHER" id="PTHR28005">
    <property type="entry name" value="AUTOPHAGY-RELATED PROTEIN 17"/>
    <property type="match status" value="1"/>
</dbReference>
<comment type="function">
    <text evidence="6">Autophagy-specific protein that functions in response to autophagy-inducing signals as a scaffold to recruit other ATG proteins to organize preautophagosomal structure (PAS) formation. Modulates the timing and magnitude of the autophagy response, such as the size of the sequestering vesicles. Plays particularly a role in pexophagy and nucleophagy.</text>
</comment>
<evidence type="ECO:0000259" key="9">
    <source>
        <dbReference type="Pfam" id="PF04108"/>
    </source>
</evidence>
<keyword evidence="5" id="KW-0472">Membrane</keyword>
<feature type="domain" description="Autophagy protein ATG17-like" evidence="9">
    <location>
        <begin position="55"/>
        <end position="461"/>
    </location>
</feature>
<keyword evidence="11" id="KW-1185">Reference proteome</keyword>
<evidence type="ECO:0000256" key="5">
    <source>
        <dbReference type="ARBA" id="ARBA00023136"/>
    </source>
</evidence>
<feature type="compositionally biased region" description="Low complexity" evidence="8">
    <location>
        <begin position="1"/>
        <end position="21"/>
    </location>
</feature>
<accession>A0AB34G4U3</accession>
<dbReference type="AlphaFoldDB" id="A0AB34G4U3"/>
<dbReference type="GO" id="GO:0030295">
    <property type="term" value="F:protein kinase activator activity"/>
    <property type="evidence" value="ECO:0007669"/>
    <property type="project" value="TreeGrafter"/>
</dbReference>
<reference evidence="10" key="1">
    <citation type="submission" date="2023-01" db="EMBL/GenBank/DDBJ databases">
        <title>The growth and conidiation of Purpureocillium lavendulum are regulated by nitrogen source and histone H3K14 acetylation.</title>
        <authorList>
            <person name="Tang P."/>
            <person name="Han J."/>
            <person name="Zhang C."/>
            <person name="Tang P."/>
            <person name="Qi F."/>
            <person name="Zhang K."/>
            <person name="Liang L."/>
        </authorList>
    </citation>
    <scope>NUCLEOTIDE SEQUENCE</scope>
    <source>
        <strain evidence="10">YMF1.00683</strain>
    </source>
</reference>
<dbReference type="GO" id="GO:0000045">
    <property type="term" value="P:autophagosome assembly"/>
    <property type="evidence" value="ECO:0007669"/>
    <property type="project" value="TreeGrafter"/>
</dbReference>
<keyword evidence="7" id="KW-0175">Coiled coil</keyword>
<dbReference type="InterPro" id="IPR045326">
    <property type="entry name" value="ATG17-like_dom"/>
</dbReference>
<evidence type="ECO:0000256" key="3">
    <source>
        <dbReference type="ARBA" id="ARBA00022490"/>
    </source>
</evidence>
<comment type="similarity">
    <text evidence="1 6">Belongs to the ATG17 family.</text>
</comment>
<evidence type="ECO:0000256" key="7">
    <source>
        <dbReference type="SAM" id="Coils"/>
    </source>
</evidence>
<protein>
    <recommendedName>
        <fullName evidence="2 6">Autophagy-related protein 17</fullName>
    </recommendedName>
</protein>
<dbReference type="PANTHER" id="PTHR28005:SF1">
    <property type="entry name" value="AUTOPHAGY-RELATED PROTEIN 17"/>
    <property type="match status" value="1"/>
</dbReference>
<dbReference type="EMBL" id="JAQHRD010000001">
    <property type="protein sequence ID" value="KAJ6446728.1"/>
    <property type="molecule type" value="Genomic_DNA"/>
</dbReference>
<evidence type="ECO:0000313" key="11">
    <source>
        <dbReference type="Proteomes" id="UP001163105"/>
    </source>
</evidence>
<dbReference type="GO" id="GO:1990316">
    <property type="term" value="C:Atg1/ULK1 kinase complex"/>
    <property type="evidence" value="ECO:0007669"/>
    <property type="project" value="TreeGrafter"/>
</dbReference>
<feature type="region of interest" description="Disordered" evidence="8">
    <location>
        <begin position="1"/>
        <end position="39"/>
    </location>
</feature>
<evidence type="ECO:0000256" key="2">
    <source>
        <dbReference type="ARBA" id="ARBA00013806"/>
    </source>
</evidence>
<evidence type="ECO:0000256" key="8">
    <source>
        <dbReference type="SAM" id="MobiDB-lite"/>
    </source>
</evidence>
<dbReference type="Pfam" id="PF04108">
    <property type="entry name" value="ATG17_like"/>
    <property type="match status" value="1"/>
</dbReference>
<sequence length="505" mass="56115">MAASPAASSRRSPASSSSASLRRSDDHHHQHHQPAKEPSISIDTLVNHLLVAKRSLSSMNLVLRANELATAARTSHEESVILDAQAGFLRSSIVDQIAILVRVRRSLHATYEWGKRDFKKLIRAMDEVDGQLGATMDMLSRTDVQQELRPSGEGRRSLLDFVDETSVHGMREAMKKSIEELQGIQQSFDGDLLRFETDIRNLKKVVSDANQPTEDDRDTPPAPMLVLLASMDEQSSTMAHLLTALTKHFDMCVTAIRTTEGAAALARRRAAEVTQSQGSDGVSISGVIAEQESHMSDLEPKTADDRAEMLKVVMQDADEVDDVVQEIQERLAAIEQEHDALQQQADDISRAYLGMLSAFAALGDIGDRLADYLAAEEDFRTRWDLEKDVVFGRLREMKEMRDFYEGYASAYDSLVLEVERRRAVEKQVETHWRKAQENVDRLLEADRSARDAFRAEVGEFLPTDLWAGVQAPVTRWKAVRLDEGSGEGDDGGGSLATSATEKVGR</sequence>